<feature type="region of interest" description="Disordered" evidence="1">
    <location>
        <begin position="93"/>
        <end position="114"/>
    </location>
</feature>
<dbReference type="EMBL" id="CAADEW010000002">
    <property type="protein sequence ID" value="VFJ42679.1"/>
    <property type="molecule type" value="Genomic_DNA"/>
</dbReference>
<dbReference type="EMBL" id="CAADFD010000053">
    <property type="protein sequence ID" value="VFJ60087.1"/>
    <property type="molecule type" value="Genomic_DNA"/>
</dbReference>
<sequence length="114" mass="13511">MRQIRFYTSRTGRCPVREHLDALPDKTVRKIAWVLRVVRDLERVPASYLKKLVNTDGIWEIRVDVGENTFRLLGFFAGTELIVLTNSFWKKTRQTPQSEIRLAEQRKADYMSRR</sequence>
<proteinExistence type="predicted"/>
<gene>
    <name evidence="2" type="ORF">BECKFW1821A_GA0114235_100231</name>
    <name evidence="3" type="ORF">BECKFW1821B_GA0114236_105334</name>
</gene>
<feature type="compositionally biased region" description="Basic and acidic residues" evidence="1">
    <location>
        <begin position="101"/>
        <end position="114"/>
    </location>
</feature>
<evidence type="ECO:0000256" key="1">
    <source>
        <dbReference type="SAM" id="MobiDB-lite"/>
    </source>
</evidence>
<accession>A0A450RU75</accession>
<dbReference type="AlphaFoldDB" id="A0A450RU75"/>
<protein>
    <submittedName>
        <fullName evidence="2">Phage-related protein</fullName>
    </submittedName>
</protein>
<evidence type="ECO:0000313" key="3">
    <source>
        <dbReference type="EMBL" id="VFJ60087.1"/>
    </source>
</evidence>
<evidence type="ECO:0000313" key="2">
    <source>
        <dbReference type="EMBL" id="VFJ42679.1"/>
    </source>
</evidence>
<name>A0A450RU75_9GAMM</name>
<organism evidence="2">
    <name type="scientific">Candidatus Kentrum sp. FW</name>
    <dbReference type="NCBI Taxonomy" id="2126338"/>
    <lineage>
        <taxon>Bacteria</taxon>
        <taxon>Pseudomonadati</taxon>
        <taxon>Pseudomonadota</taxon>
        <taxon>Gammaproteobacteria</taxon>
        <taxon>Candidatus Kentrum</taxon>
    </lineage>
</organism>
<dbReference type="Pfam" id="PF05973">
    <property type="entry name" value="Gp49"/>
    <property type="match status" value="1"/>
</dbReference>
<reference evidence="2" key="1">
    <citation type="submission" date="2019-02" db="EMBL/GenBank/DDBJ databases">
        <authorList>
            <person name="Gruber-Vodicka R. H."/>
            <person name="Seah K. B. B."/>
        </authorList>
    </citation>
    <scope>NUCLEOTIDE SEQUENCE</scope>
    <source>
        <strain evidence="3">BECK_BZ106</strain>
        <strain evidence="2">BECK_BZ15</strain>
    </source>
</reference>
<dbReference type="InterPro" id="IPR009241">
    <property type="entry name" value="HigB-like"/>
</dbReference>